<sequence>MTTELRGEGLRSLVNDHLAVLAIGAVTVYASLRFVYLSYLHPASHFPGPKLAAVSNLWYAYQHLTGRYPCAVMWFALLLTSLFSSLLKRPLVGMPWQSKHIEVQTKNLEHFVKVDVAIGFGDDGITWEKDPAKHRQMAKKLSPSFSVKSLKALEPIMHKHIDKFVQTIKTYGNTDGGIELKKWTDWVAMDMAADMASSRELKQVQDMKSSPLLTIFWAFNFFITVNQVFKKFPLLSPLKWAFLPFSVLFSRSQIERVNRDALEGRIESRTRMQHPDHFEQLLPANAPIPTKREKLHLEILVSQLFLGGYEPVASQIYCAIMFSLHEPGTLKILVKEVRNAFNSYEDISSDPLASLSYLNAVLMESMRLTVNVATGLARSSPGSEVDGNYIAKGITVQYAHFAFTRSSAYFHDPHKYWPQRWLPTTHEHWDPAFQEDATDSFFPFGHGPRACIGQAQAWRQMRLFVAKVLWTFDVEMLPDQDLNFERDFKLYAMWEKPEFWARFHEVAPSARDSQKD</sequence>
<comment type="cofactor">
    <cofactor evidence="1 5">
        <name>heme</name>
        <dbReference type="ChEBI" id="CHEBI:30413"/>
    </cofactor>
</comment>
<dbReference type="PANTHER" id="PTHR24305">
    <property type="entry name" value="CYTOCHROME P450"/>
    <property type="match status" value="1"/>
</dbReference>
<evidence type="ECO:0000313" key="8">
    <source>
        <dbReference type="EMBL" id="KAI1854393.1"/>
    </source>
</evidence>
<dbReference type="PROSITE" id="PS00086">
    <property type="entry name" value="CYTOCHROME_P450"/>
    <property type="match status" value="1"/>
</dbReference>
<evidence type="ECO:0000256" key="4">
    <source>
        <dbReference type="ARBA" id="ARBA00023004"/>
    </source>
</evidence>
<dbReference type="InterPro" id="IPR002401">
    <property type="entry name" value="Cyt_P450_E_grp-I"/>
</dbReference>
<dbReference type="Proteomes" id="UP000829685">
    <property type="component" value="Unassembled WGS sequence"/>
</dbReference>
<reference evidence="8" key="1">
    <citation type="submission" date="2021-03" db="EMBL/GenBank/DDBJ databases">
        <title>Revisited historic fungal species revealed as producer of novel bioactive compounds through whole genome sequencing and comparative genomics.</title>
        <authorList>
            <person name="Vignolle G.A."/>
            <person name="Hochenegger N."/>
            <person name="Mach R.L."/>
            <person name="Mach-Aigner A.R."/>
            <person name="Javad Rahimi M."/>
            <person name="Salim K.A."/>
            <person name="Chan C.M."/>
            <person name="Lim L.B.L."/>
            <person name="Cai F."/>
            <person name="Druzhinina I.S."/>
            <person name="U'Ren J.M."/>
            <person name="Derntl C."/>
        </authorList>
    </citation>
    <scope>NUCLEOTIDE SEQUENCE</scope>
    <source>
        <strain evidence="8">TUCIM 5799</strain>
    </source>
</reference>
<organism evidence="8 9">
    <name type="scientific">Neoarthrinium moseri</name>
    <dbReference type="NCBI Taxonomy" id="1658444"/>
    <lineage>
        <taxon>Eukaryota</taxon>
        <taxon>Fungi</taxon>
        <taxon>Dikarya</taxon>
        <taxon>Ascomycota</taxon>
        <taxon>Pezizomycotina</taxon>
        <taxon>Sordariomycetes</taxon>
        <taxon>Xylariomycetidae</taxon>
        <taxon>Amphisphaeriales</taxon>
        <taxon>Apiosporaceae</taxon>
        <taxon>Neoarthrinium</taxon>
    </lineage>
</organism>
<accession>A0A9Q0AGQ4</accession>
<proteinExistence type="inferred from homology"/>
<keyword evidence="6" id="KW-0560">Oxidoreductase</keyword>
<keyword evidence="4 5" id="KW-0408">Iron</keyword>
<evidence type="ECO:0000256" key="3">
    <source>
        <dbReference type="ARBA" id="ARBA00022723"/>
    </source>
</evidence>
<dbReference type="InterPro" id="IPR036396">
    <property type="entry name" value="Cyt_P450_sf"/>
</dbReference>
<keyword evidence="7" id="KW-0472">Membrane</keyword>
<evidence type="ECO:0000256" key="6">
    <source>
        <dbReference type="RuleBase" id="RU000461"/>
    </source>
</evidence>
<feature type="binding site" description="axial binding residue" evidence="5">
    <location>
        <position position="451"/>
    </location>
    <ligand>
        <name>heme</name>
        <dbReference type="ChEBI" id="CHEBI:30413"/>
    </ligand>
    <ligandPart>
        <name>Fe</name>
        <dbReference type="ChEBI" id="CHEBI:18248"/>
    </ligandPart>
</feature>
<comment type="caution">
    <text evidence="8">The sequence shown here is derived from an EMBL/GenBank/DDBJ whole genome shotgun (WGS) entry which is preliminary data.</text>
</comment>
<comment type="similarity">
    <text evidence="6">Belongs to the cytochrome P450 family.</text>
</comment>
<dbReference type="PRINTS" id="PR00463">
    <property type="entry name" value="EP450I"/>
</dbReference>
<dbReference type="SUPFAM" id="SSF48264">
    <property type="entry name" value="Cytochrome P450"/>
    <property type="match status" value="1"/>
</dbReference>
<name>A0A9Q0AGQ4_9PEZI</name>
<dbReference type="InterPro" id="IPR001128">
    <property type="entry name" value="Cyt_P450"/>
</dbReference>
<dbReference type="Pfam" id="PF00067">
    <property type="entry name" value="p450"/>
    <property type="match status" value="1"/>
</dbReference>
<dbReference type="GO" id="GO:0020037">
    <property type="term" value="F:heme binding"/>
    <property type="evidence" value="ECO:0007669"/>
    <property type="project" value="InterPro"/>
</dbReference>
<dbReference type="EMBL" id="JAFIMR010000053">
    <property type="protein sequence ID" value="KAI1854393.1"/>
    <property type="molecule type" value="Genomic_DNA"/>
</dbReference>
<dbReference type="GO" id="GO:0005506">
    <property type="term" value="F:iron ion binding"/>
    <property type="evidence" value="ECO:0007669"/>
    <property type="project" value="InterPro"/>
</dbReference>
<evidence type="ECO:0000256" key="1">
    <source>
        <dbReference type="ARBA" id="ARBA00001971"/>
    </source>
</evidence>
<feature type="transmembrane region" description="Helical" evidence="7">
    <location>
        <begin position="18"/>
        <end position="39"/>
    </location>
</feature>
<keyword evidence="6" id="KW-0503">Monooxygenase</keyword>
<dbReference type="GO" id="GO:0004497">
    <property type="term" value="F:monooxygenase activity"/>
    <property type="evidence" value="ECO:0007669"/>
    <property type="project" value="UniProtKB-KW"/>
</dbReference>
<evidence type="ECO:0000256" key="2">
    <source>
        <dbReference type="ARBA" id="ARBA00022617"/>
    </source>
</evidence>
<dbReference type="GO" id="GO:0016705">
    <property type="term" value="F:oxidoreductase activity, acting on paired donors, with incorporation or reduction of molecular oxygen"/>
    <property type="evidence" value="ECO:0007669"/>
    <property type="project" value="InterPro"/>
</dbReference>
<keyword evidence="9" id="KW-1185">Reference proteome</keyword>
<feature type="transmembrane region" description="Helical" evidence="7">
    <location>
        <begin position="66"/>
        <end position="87"/>
    </location>
</feature>
<gene>
    <name evidence="8" type="ORF">JX265_012427</name>
</gene>
<evidence type="ECO:0000256" key="5">
    <source>
        <dbReference type="PIRSR" id="PIRSR602401-1"/>
    </source>
</evidence>
<keyword evidence="2 5" id="KW-0349">Heme</keyword>
<evidence type="ECO:0000256" key="7">
    <source>
        <dbReference type="SAM" id="Phobius"/>
    </source>
</evidence>
<evidence type="ECO:0000313" key="9">
    <source>
        <dbReference type="Proteomes" id="UP000829685"/>
    </source>
</evidence>
<dbReference type="Gene3D" id="1.10.630.10">
    <property type="entry name" value="Cytochrome P450"/>
    <property type="match status" value="1"/>
</dbReference>
<protein>
    <recommendedName>
        <fullName evidence="10">Cytochrome P450</fullName>
    </recommendedName>
</protein>
<dbReference type="PANTHER" id="PTHR24305:SF234">
    <property type="entry name" value="CYTOCHROME P450"/>
    <property type="match status" value="1"/>
</dbReference>
<keyword evidence="3 5" id="KW-0479">Metal-binding</keyword>
<keyword evidence="7" id="KW-0812">Transmembrane</keyword>
<dbReference type="InterPro" id="IPR050121">
    <property type="entry name" value="Cytochrome_P450_monoxygenase"/>
</dbReference>
<dbReference type="InterPro" id="IPR017972">
    <property type="entry name" value="Cyt_P450_CS"/>
</dbReference>
<evidence type="ECO:0008006" key="10">
    <source>
        <dbReference type="Google" id="ProtNLM"/>
    </source>
</evidence>
<keyword evidence="7" id="KW-1133">Transmembrane helix</keyword>
<dbReference type="AlphaFoldDB" id="A0A9Q0AGQ4"/>
<feature type="transmembrane region" description="Helical" evidence="7">
    <location>
        <begin position="212"/>
        <end position="229"/>
    </location>
</feature>